<dbReference type="Proteomes" id="UP000753908">
    <property type="component" value="Unassembled WGS sequence"/>
</dbReference>
<proteinExistence type="predicted"/>
<reference evidence="1" key="1">
    <citation type="submission" date="2021-05" db="EMBL/GenBank/DDBJ databases">
        <authorList>
            <person name="Pietrasiak N."/>
            <person name="Ward R."/>
            <person name="Stajich J.E."/>
            <person name="Kurbessoian T."/>
        </authorList>
    </citation>
    <scope>NUCLEOTIDE SEQUENCE</scope>
    <source>
        <strain evidence="1">CPER-KK1</strain>
    </source>
</reference>
<dbReference type="EMBL" id="JAHHIF010000082">
    <property type="protein sequence ID" value="MBW4549093.1"/>
    <property type="molecule type" value="Genomic_DNA"/>
</dbReference>
<accession>A0A951PSR9</accession>
<organism evidence="1 2">
    <name type="scientific">Symplocastrum torsivum CPER-KK1</name>
    <dbReference type="NCBI Taxonomy" id="450513"/>
    <lineage>
        <taxon>Bacteria</taxon>
        <taxon>Bacillati</taxon>
        <taxon>Cyanobacteriota</taxon>
        <taxon>Cyanophyceae</taxon>
        <taxon>Oscillatoriophycideae</taxon>
        <taxon>Oscillatoriales</taxon>
        <taxon>Microcoleaceae</taxon>
        <taxon>Symplocastrum</taxon>
    </lineage>
</organism>
<sequence length="86" mass="10199">MNSELTTEILVDSLNKKYSFQNCGCQGIYLQYQHSDLDQIKESAKQWATLLGTAYNWAEVVIEFMKLPEEFRCEVWEVWQKLQFPD</sequence>
<evidence type="ECO:0000313" key="2">
    <source>
        <dbReference type="Proteomes" id="UP000753908"/>
    </source>
</evidence>
<reference evidence="1" key="2">
    <citation type="journal article" date="2022" name="Microbiol. Resour. Announc.">
        <title>Metagenome Sequencing to Explore Phylogenomics of Terrestrial Cyanobacteria.</title>
        <authorList>
            <person name="Ward R.D."/>
            <person name="Stajich J.E."/>
            <person name="Johansen J.R."/>
            <person name="Huntemann M."/>
            <person name="Clum A."/>
            <person name="Foster B."/>
            <person name="Foster B."/>
            <person name="Roux S."/>
            <person name="Palaniappan K."/>
            <person name="Varghese N."/>
            <person name="Mukherjee S."/>
            <person name="Reddy T.B.K."/>
            <person name="Daum C."/>
            <person name="Copeland A."/>
            <person name="Chen I.A."/>
            <person name="Ivanova N.N."/>
            <person name="Kyrpides N.C."/>
            <person name="Shapiro N."/>
            <person name="Eloe-Fadrosh E.A."/>
            <person name="Pietrasiak N."/>
        </authorList>
    </citation>
    <scope>NUCLEOTIDE SEQUENCE</scope>
    <source>
        <strain evidence="1">CPER-KK1</strain>
    </source>
</reference>
<protein>
    <submittedName>
        <fullName evidence="1">Uncharacterized protein</fullName>
    </submittedName>
</protein>
<evidence type="ECO:0000313" key="1">
    <source>
        <dbReference type="EMBL" id="MBW4549093.1"/>
    </source>
</evidence>
<name>A0A951PSR9_9CYAN</name>
<comment type="caution">
    <text evidence="1">The sequence shown here is derived from an EMBL/GenBank/DDBJ whole genome shotgun (WGS) entry which is preliminary data.</text>
</comment>
<gene>
    <name evidence="1" type="ORF">KME25_32515</name>
</gene>
<dbReference type="AlphaFoldDB" id="A0A951PSR9"/>